<sequence length="369" mass="40349">MERSTSPLTVFSSRSSSSHDVDNSLPLTQGRFPLFDQHADREAYFLLVGDAYTQLLGIAPEITREHSLSHYDRLSIALTVAQVSQVTPLSTFYAKQLAPLHCPHNTRESNQRLAQITEHARLLAWDPTRSSKQNLRALRAVKLSYPDIVTLSQIIGLVCLQARLIAGTSALSGHPLPSEPTIFPPLELSDLPAELSAAWRPWLPLGADASLSPIAVCGAPSGLAIALMLVSMHNGEAADVSTQLFTDGYNCSDRLRQPLRELAFLVSARLNGCRRGSQHHARRYLLLSKHRLQADAVLADPVSAIAQCSRRERAIIQASITLSQTPYRFTPEHVASLNQSGLTHGEILELIIALATGAWSQRLLVSLGE</sequence>
<gene>
    <name evidence="2" type="ORF">CJD50_07670</name>
</gene>
<name>A0A2A2MFW5_9GAMM</name>
<evidence type="ECO:0000313" key="3">
    <source>
        <dbReference type="Proteomes" id="UP000218796"/>
    </source>
</evidence>
<dbReference type="AlphaFoldDB" id="A0A2A2MFW5"/>
<dbReference type="Proteomes" id="UP000218796">
    <property type="component" value="Unassembled WGS sequence"/>
</dbReference>
<dbReference type="InterPro" id="IPR029032">
    <property type="entry name" value="AhpD-like"/>
</dbReference>
<evidence type="ECO:0000313" key="2">
    <source>
        <dbReference type="EMBL" id="PAV97517.1"/>
    </source>
</evidence>
<keyword evidence="2" id="KW-0575">Peroxidase</keyword>
<reference evidence="2 3" key="1">
    <citation type="submission" date="2017-08" db="EMBL/GenBank/DDBJ databases">
        <title>Draft Genome Sequence of Hafnia alvei CITHA-6 Isolated from Raw Bovine Milk.</title>
        <authorList>
            <person name="Culligan E.P."/>
            <person name="Mcsweeney A."/>
            <person name="O'Doherty C."/>
            <person name="Gleeson E."/>
            <person name="O'Riordan D."/>
            <person name="Sleator R.D."/>
        </authorList>
    </citation>
    <scope>NUCLEOTIDE SEQUENCE [LARGE SCALE GENOMIC DNA]</scope>
    <source>
        <strain evidence="2 3">CITHA-6</strain>
    </source>
</reference>
<evidence type="ECO:0000256" key="1">
    <source>
        <dbReference type="SAM" id="MobiDB-lite"/>
    </source>
</evidence>
<protein>
    <submittedName>
        <fullName evidence="2">Peroxidase</fullName>
    </submittedName>
</protein>
<proteinExistence type="predicted"/>
<accession>A0A2A2MFW5</accession>
<dbReference type="Gene3D" id="1.20.1290.10">
    <property type="entry name" value="AhpD-like"/>
    <property type="match status" value="1"/>
</dbReference>
<dbReference type="SUPFAM" id="SSF69118">
    <property type="entry name" value="AhpD-like"/>
    <property type="match status" value="2"/>
</dbReference>
<dbReference type="GeneID" id="69638928"/>
<feature type="region of interest" description="Disordered" evidence="1">
    <location>
        <begin position="1"/>
        <end position="24"/>
    </location>
</feature>
<dbReference type="OrthoDB" id="6496098at2"/>
<organism evidence="2 3">
    <name type="scientific">Hafnia paralvei</name>
    <dbReference type="NCBI Taxonomy" id="546367"/>
    <lineage>
        <taxon>Bacteria</taxon>
        <taxon>Pseudomonadati</taxon>
        <taxon>Pseudomonadota</taxon>
        <taxon>Gammaproteobacteria</taxon>
        <taxon>Enterobacterales</taxon>
        <taxon>Hafniaceae</taxon>
        <taxon>Hafnia</taxon>
    </lineage>
</organism>
<dbReference type="PANTHER" id="PTHR35446:SF2">
    <property type="entry name" value="CARBOXYMUCONOLACTONE DECARBOXYLASE-LIKE DOMAIN-CONTAINING PROTEIN"/>
    <property type="match status" value="1"/>
</dbReference>
<keyword evidence="2" id="KW-0560">Oxidoreductase</keyword>
<dbReference type="PANTHER" id="PTHR35446">
    <property type="entry name" value="SI:CH211-175M2.5"/>
    <property type="match status" value="1"/>
</dbReference>
<dbReference type="RefSeq" id="WP_039186462.1">
    <property type="nucleotide sequence ID" value="NZ_CATYOV010000006.1"/>
</dbReference>
<keyword evidence="3" id="KW-1185">Reference proteome</keyword>
<feature type="compositionally biased region" description="Low complexity" evidence="1">
    <location>
        <begin position="1"/>
        <end position="16"/>
    </location>
</feature>
<dbReference type="EMBL" id="NQMS01000002">
    <property type="protein sequence ID" value="PAV97517.1"/>
    <property type="molecule type" value="Genomic_DNA"/>
</dbReference>
<comment type="caution">
    <text evidence="2">The sequence shown here is derived from an EMBL/GenBank/DDBJ whole genome shotgun (WGS) entry which is preliminary data.</text>
</comment>
<dbReference type="GO" id="GO:0004601">
    <property type="term" value="F:peroxidase activity"/>
    <property type="evidence" value="ECO:0007669"/>
    <property type="project" value="UniProtKB-KW"/>
</dbReference>